<feature type="transmembrane region" description="Helical" evidence="2">
    <location>
        <begin position="43"/>
        <end position="68"/>
    </location>
</feature>
<dbReference type="PANTHER" id="PTHR23319">
    <property type="entry name" value="GRAM DOMAIN CONTAINING 1B, ISOFORM E"/>
    <property type="match status" value="1"/>
</dbReference>
<organism evidence="3 4">
    <name type="scientific">Xenotaenia resolanae</name>
    <dbReference type="NCBI Taxonomy" id="208358"/>
    <lineage>
        <taxon>Eukaryota</taxon>
        <taxon>Metazoa</taxon>
        <taxon>Chordata</taxon>
        <taxon>Craniata</taxon>
        <taxon>Vertebrata</taxon>
        <taxon>Euteleostomi</taxon>
        <taxon>Actinopterygii</taxon>
        <taxon>Neopterygii</taxon>
        <taxon>Teleostei</taxon>
        <taxon>Neoteleostei</taxon>
        <taxon>Acanthomorphata</taxon>
        <taxon>Ovalentaria</taxon>
        <taxon>Atherinomorphae</taxon>
        <taxon>Cyprinodontiformes</taxon>
        <taxon>Goodeidae</taxon>
        <taxon>Xenotaenia</taxon>
    </lineage>
</organism>
<feature type="transmembrane region" description="Helical" evidence="2">
    <location>
        <begin position="12"/>
        <end position="31"/>
    </location>
</feature>
<dbReference type="EMBL" id="JAHRIM010005465">
    <property type="protein sequence ID" value="MEQ2259708.1"/>
    <property type="molecule type" value="Genomic_DNA"/>
</dbReference>
<dbReference type="InterPro" id="IPR051482">
    <property type="entry name" value="Cholesterol_transport"/>
</dbReference>
<sequence length="164" mass="18486">MSCESLHHQPTLKCLFLLHLVCLSAVISLTPHDCLNNLLSGSFTALSLFLSELLSLVVLVALNMLLFYKLYALEKAAHTLERWHSYSVTDSPLPQTAGEWAQVLHLQRQFHQAQLSKWQQILQSSVSLLDQMKQSLEKLHRNIVVPEGEQDPPADTLTESLSET</sequence>
<reference evidence="3 4" key="1">
    <citation type="submission" date="2021-06" db="EMBL/GenBank/DDBJ databases">
        <authorList>
            <person name="Palmer J.M."/>
        </authorList>
    </citation>
    <scope>NUCLEOTIDE SEQUENCE [LARGE SCALE GENOMIC DNA]</scope>
    <source>
        <strain evidence="3 4">XR_2019</strain>
        <tissue evidence="3">Muscle</tissue>
    </source>
</reference>
<keyword evidence="2" id="KW-0472">Membrane</keyword>
<keyword evidence="2" id="KW-0812">Transmembrane</keyword>
<evidence type="ECO:0000313" key="3">
    <source>
        <dbReference type="EMBL" id="MEQ2259708.1"/>
    </source>
</evidence>
<feature type="region of interest" description="Disordered" evidence="1">
    <location>
        <begin position="144"/>
        <end position="164"/>
    </location>
</feature>
<evidence type="ECO:0000256" key="2">
    <source>
        <dbReference type="SAM" id="Phobius"/>
    </source>
</evidence>
<keyword evidence="4" id="KW-1185">Reference proteome</keyword>
<gene>
    <name evidence="3" type="ORF">XENORESO_016496</name>
</gene>
<protein>
    <submittedName>
        <fullName evidence="3">Uncharacterized protein</fullName>
    </submittedName>
</protein>
<dbReference type="Proteomes" id="UP001444071">
    <property type="component" value="Unassembled WGS sequence"/>
</dbReference>
<proteinExistence type="predicted"/>
<dbReference type="PANTHER" id="PTHR23319:SF8">
    <property type="entry name" value="PROTEIN ASTER-A"/>
    <property type="match status" value="1"/>
</dbReference>
<keyword evidence="2" id="KW-1133">Transmembrane helix</keyword>
<name>A0ABV0VTW3_9TELE</name>
<evidence type="ECO:0000313" key="4">
    <source>
        <dbReference type="Proteomes" id="UP001444071"/>
    </source>
</evidence>
<accession>A0ABV0VTW3</accession>
<comment type="caution">
    <text evidence="3">The sequence shown here is derived from an EMBL/GenBank/DDBJ whole genome shotgun (WGS) entry which is preliminary data.</text>
</comment>
<evidence type="ECO:0000256" key="1">
    <source>
        <dbReference type="SAM" id="MobiDB-lite"/>
    </source>
</evidence>